<keyword evidence="2" id="KW-1185">Reference proteome</keyword>
<dbReference type="EMBL" id="JBHSEC010000019">
    <property type="protein sequence ID" value="MFC4410915.1"/>
    <property type="molecule type" value="Genomic_DNA"/>
</dbReference>
<name>A0ABV8X9U9_9LACT</name>
<organism evidence="1 2">
    <name type="scientific">Chungangia koreensis</name>
    <dbReference type="NCBI Taxonomy" id="752657"/>
    <lineage>
        <taxon>Bacteria</taxon>
        <taxon>Bacillati</taxon>
        <taxon>Bacillota</taxon>
        <taxon>Bacilli</taxon>
        <taxon>Lactobacillales</taxon>
        <taxon>Chungangia</taxon>
    </lineage>
</organism>
<proteinExistence type="predicted"/>
<sequence>MKIFKFDAGVGQPITMYDSNFIMSRIAMTEKPARIGCMYLRNNGVVGYHEATVPQLLLIVSGEGWVSGKEGEKTHITQGEAAFWERGEGHETTTDSGLTAIVIESEELEPERFLKRR</sequence>
<accession>A0ABV8X9U9</accession>
<comment type="caution">
    <text evidence="1">The sequence shown here is derived from an EMBL/GenBank/DDBJ whole genome shotgun (WGS) entry which is preliminary data.</text>
</comment>
<reference evidence="2" key="1">
    <citation type="journal article" date="2019" name="Int. J. Syst. Evol. Microbiol.">
        <title>The Global Catalogue of Microorganisms (GCM) 10K type strain sequencing project: providing services to taxonomists for standard genome sequencing and annotation.</title>
        <authorList>
            <consortium name="The Broad Institute Genomics Platform"/>
            <consortium name="The Broad Institute Genome Sequencing Center for Infectious Disease"/>
            <person name="Wu L."/>
            <person name="Ma J."/>
        </authorList>
    </citation>
    <scope>NUCLEOTIDE SEQUENCE [LARGE SCALE GENOMIC DNA]</scope>
    <source>
        <strain evidence="2">CCUG 59778</strain>
    </source>
</reference>
<dbReference type="Proteomes" id="UP001595817">
    <property type="component" value="Unassembled WGS sequence"/>
</dbReference>
<dbReference type="InterPro" id="IPR011051">
    <property type="entry name" value="RmlC_Cupin_sf"/>
</dbReference>
<protein>
    <submittedName>
        <fullName evidence="1">Cupin</fullName>
    </submittedName>
</protein>
<dbReference type="InterPro" id="IPR014710">
    <property type="entry name" value="RmlC-like_jellyroll"/>
</dbReference>
<dbReference type="RefSeq" id="WP_378155297.1">
    <property type="nucleotide sequence ID" value="NZ_JBHSEC010000019.1"/>
</dbReference>
<dbReference type="SUPFAM" id="SSF51182">
    <property type="entry name" value="RmlC-like cupins"/>
    <property type="match status" value="1"/>
</dbReference>
<gene>
    <name evidence="1" type="ORF">ACFOZY_10850</name>
</gene>
<evidence type="ECO:0000313" key="2">
    <source>
        <dbReference type="Proteomes" id="UP001595817"/>
    </source>
</evidence>
<dbReference type="Gene3D" id="2.60.120.10">
    <property type="entry name" value="Jelly Rolls"/>
    <property type="match status" value="1"/>
</dbReference>
<evidence type="ECO:0000313" key="1">
    <source>
        <dbReference type="EMBL" id="MFC4410915.1"/>
    </source>
</evidence>